<dbReference type="SUPFAM" id="SSF103088">
    <property type="entry name" value="OmpA-like"/>
    <property type="match status" value="1"/>
</dbReference>
<dbReference type="PANTHER" id="PTHR30329:SF21">
    <property type="entry name" value="LIPOPROTEIN YIAD-RELATED"/>
    <property type="match status" value="1"/>
</dbReference>
<feature type="domain" description="OmpA-like" evidence="7">
    <location>
        <begin position="284"/>
        <end position="398"/>
    </location>
</feature>
<dbReference type="RefSeq" id="WP_187067258.1">
    <property type="nucleotide sequence ID" value="NZ_JACRVF010000002.1"/>
</dbReference>
<dbReference type="InterPro" id="IPR013320">
    <property type="entry name" value="ConA-like_dom_sf"/>
</dbReference>
<dbReference type="SUPFAM" id="SSF49899">
    <property type="entry name" value="Concanavalin A-like lectins/glucanases"/>
    <property type="match status" value="1"/>
</dbReference>
<gene>
    <name evidence="8" type="ORF">H8S84_10450</name>
</gene>
<dbReference type="InterPro" id="IPR050330">
    <property type="entry name" value="Bact_OuterMem_StrucFunc"/>
</dbReference>
<dbReference type="CDD" id="cd07185">
    <property type="entry name" value="OmpA_C-like"/>
    <property type="match status" value="1"/>
</dbReference>
<evidence type="ECO:0000313" key="8">
    <source>
        <dbReference type="EMBL" id="MBC5993255.1"/>
    </source>
</evidence>
<dbReference type="Gene3D" id="3.30.1330.60">
    <property type="entry name" value="OmpA-like domain"/>
    <property type="match status" value="1"/>
</dbReference>
<name>A0A923N5F9_9BACT</name>
<evidence type="ECO:0000256" key="1">
    <source>
        <dbReference type="ARBA" id="ARBA00004442"/>
    </source>
</evidence>
<dbReference type="GO" id="GO:0004553">
    <property type="term" value="F:hydrolase activity, hydrolyzing O-glycosyl compounds"/>
    <property type="evidence" value="ECO:0007669"/>
    <property type="project" value="UniProtKB-ARBA"/>
</dbReference>
<evidence type="ECO:0000256" key="5">
    <source>
        <dbReference type="SAM" id="MobiDB-lite"/>
    </source>
</evidence>
<dbReference type="PRINTS" id="PR01023">
    <property type="entry name" value="NAFLGMOTY"/>
</dbReference>
<proteinExistence type="predicted"/>
<dbReference type="InterPro" id="IPR006665">
    <property type="entry name" value="OmpA-like"/>
</dbReference>
<comment type="caution">
    <text evidence="8">The sequence shown here is derived from an EMBL/GenBank/DDBJ whole genome shotgun (WGS) entry which is preliminary data.</text>
</comment>
<dbReference type="PRINTS" id="PR01021">
    <property type="entry name" value="OMPADOMAIN"/>
</dbReference>
<keyword evidence="2 4" id="KW-0472">Membrane</keyword>
<feature type="region of interest" description="Disordered" evidence="5">
    <location>
        <begin position="367"/>
        <end position="398"/>
    </location>
</feature>
<reference evidence="8" key="1">
    <citation type="submission" date="2020-08" db="EMBL/GenBank/DDBJ databases">
        <title>Pontibacter sp. SD6 16S ribosomal RNA gene Genome sequencing and assembly.</title>
        <authorList>
            <person name="Kang M."/>
        </authorList>
    </citation>
    <scope>NUCLEOTIDE SEQUENCE</scope>
    <source>
        <strain evidence="8">SD6</strain>
    </source>
</reference>
<dbReference type="PANTHER" id="PTHR30329">
    <property type="entry name" value="STATOR ELEMENT OF FLAGELLAR MOTOR COMPLEX"/>
    <property type="match status" value="1"/>
</dbReference>
<evidence type="ECO:0000313" key="9">
    <source>
        <dbReference type="Proteomes" id="UP000603640"/>
    </source>
</evidence>
<keyword evidence="3" id="KW-0998">Cell outer membrane</keyword>
<dbReference type="GO" id="GO:0009279">
    <property type="term" value="C:cell outer membrane"/>
    <property type="evidence" value="ECO:0007669"/>
    <property type="project" value="UniProtKB-SubCell"/>
</dbReference>
<dbReference type="Proteomes" id="UP000603640">
    <property type="component" value="Unassembled WGS sequence"/>
</dbReference>
<dbReference type="InterPro" id="IPR006664">
    <property type="entry name" value="OMP_bac"/>
</dbReference>
<dbReference type="AlphaFoldDB" id="A0A923N5F9"/>
<dbReference type="Pfam" id="PF00691">
    <property type="entry name" value="OmpA"/>
    <property type="match status" value="1"/>
</dbReference>
<evidence type="ECO:0000259" key="7">
    <source>
        <dbReference type="PROSITE" id="PS51123"/>
    </source>
</evidence>
<sequence length="398" mass="44170">MRKIVLSAACAAAMALLFSTPSYAQFDIGNKIKNKVNQKIDQKIDQSIDGALNGKKPTAAGKATANGAAASKENNPEKIKAWTKYDFVPGDKVLFADNLAGEEIGEFPSRWDLNKGNAEVAVLGDDRAINLVSYGTSVQPLMTKTEYLPETFTIEFDIFFDSDNPNVEYEIFLIPKASNFIEAKHGDFWEPIAIRANGIRFQDYGSESEELKAQDIKNQWRHVAISFNKRSMKVYLDNQRLINIPNVKGTPASLRIEVDKRIEANTMVKNVMIAEGGKKLYDQVMADGKIVTYGIKFDVNKADIRPESVGTLASIAKLMQEQPSLKFSIEGHTDSDGDDNSNLKLSQQRAEAVKVYLTEQGIATDRLKAKGMGESKPLDKNSTPEAKSNNRRVEFVKM</sequence>
<evidence type="ECO:0000256" key="2">
    <source>
        <dbReference type="ARBA" id="ARBA00023136"/>
    </source>
</evidence>
<evidence type="ECO:0000256" key="6">
    <source>
        <dbReference type="SAM" id="SignalP"/>
    </source>
</evidence>
<evidence type="ECO:0000256" key="4">
    <source>
        <dbReference type="PROSITE-ProRule" id="PRU00473"/>
    </source>
</evidence>
<organism evidence="8 9">
    <name type="scientific">Pontibacter cellulosilyticus</name>
    <dbReference type="NCBI Taxonomy" id="1720253"/>
    <lineage>
        <taxon>Bacteria</taxon>
        <taxon>Pseudomonadati</taxon>
        <taxon>Bacteroidota</taxon>
        <taxon>Cytophagia</taxon>
        <taxon>Cytophagales</taxon>
        <taxon>Hymenobacteraceae</taxon>
        <taxon>Pontibacter</taxon>
    </lineage>
</organism>
<protein>
    <submittedName>
        <fullName evidence="8">OmpA family protein</fullName>
    </submittedName>
</protein>
<keyword evidence="6" id="KW-0732">Signal</keyword>
<comment type="subcellular location">
    <subcellularLocation>
        <location evidence="1">Cell outer membrane</location>
    </subcellularLocation>
</comment>
<feature type="compositionally biased region" description="Basic and acidic residues" evidence="5">
    <location>
        <begin position="367"/>
        <end position="379"/>
    </location>
</feature>
<dbReference type="Gene3D" id="2.60.120.200">
    <property type="match status" value="1"/>
</dbReference>
<dbReference type="GO" id="GO:0005975">
    <property type="term" value="P:carbohydrate metabolic process"/>
    <property type="evidence" value="ECO:0007669"/>
    <property type="project" value="UniProtKB-ARBA"/>
</dbReference>
<keyword evidence="9" id="KW-1185">Reference proteome</keyword>
<dbReference type="PROSITE" id="PS51123">
    <property type="entry name" value="OMPA_2"/>
    <property type="match status" value="1"/>
</dbReference>
<feature type="chain" id="PRO_5037985569" evidence="6">
    <location>
        <begin position="25"/>
        <end position="398"/>
    </location>
</feature>
<dbReference type="EMBL" id="JACRVF010000002">
    <property type="protein sequence ID" value="MBC5993255.1"/>
    <property type="molecule type" value="Genomic_DNA"/>
</dbReference>
<feature type="signal peptide" evidence="6">
    <location>
        <begin position="1"/>
        <end position="24"/>
    </location>
</feature>
<dbReference type="InterPro" id="IPR036737">
    <property type="entry name" value="OmpA-like_sf"/>
</dbReference>
<accession>A0A923N5F9</accession>
<evidence type="ECO:0000256" key="3">
    <source>
        <dbReference type="ARBA" id="ARBA00023237"/>
    </source>
</evidence>